<dbReference type="AlphaFoldDB" id="A0AAD9W363"/>
<dbReference type="Proteomes" id="UP001265746">
    <property type="component" value="Unassembled WGS sequence"/>
</dbReference>
<dbReference type="PANTHER" id="PTHR47840">
    <property type="entry name" value="ZN(II)2CYS6 TRANSCRIPTION FACTOR (EUROFUNG)-RELATED"/>
    <property type="match status" value="1"/>
</dbReference>
<reference evidence="6" key="1">
    <citation type="submission" date="2023-06" db="EMBL/GenBank/DDBJ databases">
        <authorList>
            <person name="Noh H."/>
        </authorList>
    </citation>
    <scope>NUCLEOTIDE SEQUENCE</scope>
    <source>
        <strain evidence="6">DUCC20226</strain>
    </source>
</reference>
<gene>
    <name evidence="6" type="ORF">N8I77_008598</name>
</gene>
<dbReference type="InterPro" id="IPR036864">
    <property type="entry name" value="Zn2-C6_fun-type_DNA-bd_sf"/>
</dbReference>
<organism evidence="6 7">
    <name type="scientific">Phomopsis amygdali</name>
    <name type="common">Fusicoccum amygdali</name>
    <dbReference type="NCBI Taxonomy" id="1214568"/>
    <lineage>
        <taxon>Eukaryota</taxon>
        <taxon>Fungi</taxon>
        <taxon>Dikarya</taxon>
        <taxon>Ascomycota</taxon>
        <taxon>Pezizomycotina</taxon>
        <taxon>Sordariomycetes</taxon>
        <taxon>Sordariomycetidae</taxon>
        <taxon>Diaporthales</taxon>
        <taxon>Diaporthaceae</taxon>
        <taxon>Diaporthe</taxon>
    </lineage>
</organism>
<dbReference type="CDD" id="cd00067">
    <property type="entry name" value="GAL4"/>
    <property type="match status" value="1"/>
</dbReference>
<dbReference type="PANTHER" id="PTHR47840:SF1">
    <property type="entry name" value="ZN(II)2CYS6 TRANSCRIPTION FACTOR (EUROFUNG)"/>
    <property type="match status" value="1"/>
</dbReference>
<dbReference type="SUPFAM" id="SSF57701">
    <property type="entry name" value="Zn2/Cys6 DNA-binding domain"/>
    <property type="match status" value="1"/>
</dbReference>
<dbReference type="InterPro" id="IPR001138">
    <property type="entry name" value="Zn2Cys6_DnaBD"/>
</dbReference>
<dbReference type="PROSITE" id="PS00463">
    <property type="entry name" value="ZN2_CY6_FUNGAL_1"/>
    <property type="match status" value="1"/>
</dbReference>
<dbReference type="PROSITE" id="PS50048">
    <property type="entry name" value="ZN2_CY6_FUNGAL_2"/>
    <property type="match status" value="1"/>
</dbReference>
<dbReference type="GO" id="GO:0008270">
    <property type="term" value="F:zinc ion binding"/>
    <property type="evidence" value="ECO:0007669"/>
    <property type="project" value="InterPro"/>
</dbReference>
<name>A0AAD9W363_PHOAM</name>
<comment type="caution">
    <text evidence="6">The sequence shown here is derived from an EMBL/GenBank/DDBJ whole genome shotgun (WGS) entry which is preliminary data.</text>
</comment>
<proteinExistence type="predicted"/>
<evidence type="ECO:0000256" key="4">
    <source>
        <dbReference type="SAM" id="MobiDB-lite"/>
    </source>
</evidence>
<keyword evidence="7" id="KW-1185">Reference proteome</keyword>
<feature type="domain" description="Zn(2)-C6 fungal-type" evidence="5">
    <location>
        <begin position="26"/>
        <end position="59"/>
    </location>
</feature>
<evidence type="ECO:0000259" key="5">
    <source>
        <dbReference type="PROSITE" id="PS50048"/>
    </source>
</evidence>
<sequence length="418" mass="46957">MSSNLAAPADFEPLVKRRRLRKGTHSCWHCKKRKVKCVPDPLVDGGPCDECRRRGSRCVGQECPENVSLLATPTLMPDHTSMGITITANTDRLSEPPGCTSHQSGEKYGETTPAKAALSVQSNHQNGFRTPVSTVSRSSSPTYLKAHERRIIEDDTFGSTPRARVSRDHTQQVSHGKLETLSRSFHNSLPSREDTERICMASQHPSVLAHEIMTMPYTTLCQNGLKTPKILLEIPGSHQHPVLLARHMLLLAKFMQHLHPNLHKEIKGLSESPQDIMERLSNLAIRLVTTDDELLGSIESLECVMIESVFHANVGNLRRSWLAGRRAMNIAQIMGLNRTGHKAQYQILDSSLSYHPQFMWFRILFTDRYLCLMLGFSQGSLDRSMGSEELLTSDTPVGRLERIHCVVASRILERNESR</sequence>
<keyword evidence="2" id="KW-0804">Transcription</keyword>
<dbReference type="EMBL" id="JAUJFL010000004">
    <property type="protein sequence ID" value="KAK2605784.1"/>
    <property type="molecule type" value="Genomic_DNA"/>
</dbReference>
<keyword evidence="1" id="KW-0805">Transcription regulation</keyword>
<evidence type="ECO:0000313" key="6">
    <source>
        <dbReference type="EMBL" id="KAK2605784.1"/>
    </source>
</evidence>
<dbReference type="SMART" id="SM00066">
    <property type="entry name" value="GAL4"/>
    <property type="match status" value="1"/>
</dbReference>
<protein>
    <recommendedName>
        <fullName evidence="5">Zn(2)-C6 fungal-type domain-containing protein</fullName>
    </recommendedName>
</protein>
<evidence type="ECO:0000313" key="7">
    <source>
        <dbReference type="Proteomes" id="UP001265746"/>
    </source>
</evidence>
<evidence type="ECO:0000256" key="2">
    <source>
        <dbReference type="ARBA" id="ARBA00023163"/>
    </source>
</evidence>
<keyword evidence="3" id="KW-0539">Nucleus</keyword>
<evidence type="ECO:0000256" key="3">
    <source>
        <dbReference type="ARBA" id="ARBA00023242"/>
    </source>
</evidence>
<accession>A0AAD9W363</accession>
<evidence type="ECO:0000256" key="1">
    <source>
        <dbReference type="ARBA" id="ARBA00023015"/>
    </source>
</evidence>
<dbReference type="CDD" id="cd12148">
    <property type="entry name" value="fungal_TF_MHR"/>
    <property type="match status" value="1"/>
</dbReference>
<dbReference type="GO" id="GO:0000981">
    <property type="term" value="F:DNA-binding transcription factor activity, RNA polymerase II-specific"/>
    <property type="evidence" value="ECO:0007669"/>
    <property type="project" value="InterPro"/>
</dbReference>
<feature type="region of interest" description="Disordered" evidence="4">
    <location>
        <begin position="89"/>
        <end position="108"/>
    </location>
</feature>